<dbReference type="AlphaFoldDB" id="A0A024UJE9"/>
<reference evidence="1" key="1">
    <citation type="submission" date="2013-12" db="EMBL/GenBank/DDBJ databases">
        <title>The Genome Sequence of Aphanomyces invadans NJM9701.</title>
        <authorList>
            <consortium name="The Broad Institute Genomics Platform"/>
            <person name="Russ C."/>
            <person name="Tyler B."/>
            <person name="van West P."/>
            <person name="Dieguez-Uribeondo J."/>
            <person name="Young S.K."/>
            <person name="Zeng Q."/>
            <person name="Gargeya S."/>
            <person name="Fitzgerald M."/>
            <person name="Abouelleil A."/>
            <person name="Alvarado L."/>
            <person name="Chapman S.B."/>
            <person name="Gainer-Dewar J."/>
            <person name="Goldberg J."/>
            <person name="Griggs A."/>
            <person name="Gujja S."/>
            <person name="Hansen M."/>
            <person name="Howarth C."/>
            <person name="Imamovic A."/>
            <person name="Ireland A."/>
            <person name="Larimer J."/>
            <person name="McCowan C."/>
            <person name="Murphy C."/>
            <person name="Pearson M."/>
            <person name="Poon T.W."/>
            <person name="Priest M."/>
            <person name="Roberts A."/>
            <person name="Saif S."/>
            <person name="Shea T."/>
            <person name="Sykes S."/>
            <person name="Wortman J."/>
            <person name="Nusbaum C."/>
            <person name="Birren B."/>
        </authorList>
    </citation>
    <scope>NUCLEOTIDE SEQUENCE [LARGE SCALE GENOMIC DNA]</scope>
    <source>
        <strain evidence="1">NJM9701</strain>
    </source>
</reference>
<dbReference type="EMBL" id="KI913956">
    <property type="protein sequence ID" value="ETW05972.1"/>
    <property type="molecule type" value="Genomic_DNA"/>
</dbReference>
<gene>
    <name evidence="1" type="ORF">H310_03596</name>
</gene>
<protein>
    <submittedName>
        <fullName evidence="1">Uncharacterized protein</fullName>
    </submittedName>
</protein>
<organism evidence="1">
    <name type="scientific">Aphanomyces invadans</name>
    <dbReference type="NCBI Taxonomy" id="157072"/>
    <lineage>
        <taxon>Eukaryota</taxon>
        <taxon>Sar</taxon>
        <taxon>Stramenopiles</taxon>
        <taxon>Oomycota</taxon>
        <taxon>Saprolegniomycetes</taxon>
        <taxon>Saprolegniales</taxon>
        <taxon>Verrucalvaceae</taxon>
        <taxon>Aphanomyces</taxon>
    </lineage>
</organism>
<accession>A0A024UJE9</accession>
<dbReference type="OrthoDB" id="62654at2759"/>
<dbReference type="GeneID" id="20080646"/>
<name>A0A024UJE9_9STRA</name>
<evidence type="ECO:0000313" key="1">
    <source>
        <dbReference type="EMBL" id="ETW05972.1"/>
    </source>
</evidence>
<proteinExistence type="predicted"/>
<dbReference type="VEuPathDB" id="FungiDB:H310_03596"/>
<dbReference type="RefSeq" id="XP_008865749.1">
    <property type="nucleotide sequence ID" value="XM_008867527.1"/>
</dbReference>
<sequence>MASRRFDDDGNFVEPPIGEEALTAQDLREPYEIARTPTLEMLLSIPIDFIVRQIHLRAEAELLVRIGDLGAELDNLLESTLEQASDYARCHSILKAVVQSCVSNSLYVTESVTRHSAVKGIETTNLTLLHGRINAALEQLAADQVALQRYVDMNRMFVLELEALGEASALVKAKSRILQVETILIERIESILTTNMPLSMWNPTEMWPDSVYFRDSQATHISETEHKPVESSSSSSSLFAATRQRGDSTCFDDNPIVH</sequence>